<evidence type="ECO:0000256" key="1">
    <source>
        <dbReference type="SAM" id="MobiDB-lite"/>
    </source>
</evidence>
<evidence type="ECO:0000313" key="3">
    <source>
        <dbReference type="Proteomes" id="UP000467249"/>
    </source>
</evidence>
<proteinExistence type="predicted"/>
<accession>A0A6N4W9Y1</accession>
<dbReference type="KEGG" id="many:MANY_21710"/>
<gene>
    <name evidence="2" type="ORF">MANY_21710</name>
</gene>
<reference evidence="2 3" key="1">
    <citation type="journal article" date="2019" name="Emerg. Microbes Infect.">
        <title>Comprehensive subspecies identification of 175 nontuberculous mycobacteria species based on 7547 genomic profiles.</title>
        <authorList>
            <person name="Matsumoto Y."/>
            <person name="Kinjo T."/>
            <person name="Motooka D."/>
            <person name="Nabeya D."/>
            <person name="Jung N."/>
            <person name="Uechi K."/>
            <person name="Horii T."/>
            <person name="Iida T."/>
            <person name="Fujita J."/>
            <person name="Nakamura S."/>
        </authorList>
    </citation>
    <scope>NUCLEOTIDE SEQUENCE [LARGE SCALE GENOMIC DNA]</scope>
    <source>
        <strain evidence="2 3">JCM 30275</strain>
    </source>
</reference>
<dbReference type="Proteomes" id="UP000467249">
    <property type="component" value="Chromosome"/>
</dbReference>
<keyword evidence="3" id="KW-1185">Reference proteome</keyword>
<sequence>MVTDGPARQPERDAASPAAAPVAVHSCSRIGMQANPPGFRLSLGDWLRRR</sequence>
<name>A0A6N4W9Y1_9MYCO</name>
<dbReference type="AlphaFoldDB" id="A0A6N4W9Y1"/>
<evidence type="ECO:0000313" key="2">
    <source>
        <dbReference type="EMBL" id="BBZ76834.1"/>
    </source>
</evidence>
<protein>
    <submittedName>
        <fullName evidence="2">Uncharacterized protein</fullName>
    </submittedName>
</protein>
<organism evidence="2 3">
    <name type="scientific">Mycolicibacterium anyangense</name>
    <dbReference type="NCBI Taxonomy" id="1431246"/>
    <lineage>
        <taxon>Bacteria</taxon>
        <taxon>Bacillati</taxon>
        <taxon>Actinomycetota</taxon>
        <taxon>Actinomycetes</taxon>
        <taxon>Mycobacteriales</taxon>
        <taxon>Mycobacteriaceae</taxon>
        <taxon>Mycolicibacterium</taxon>
    </lineage>
</organism>
<feature type="region of interest" description="Disordered" evidence="1">
    <location>
        <begin position="1"/>
        <end position="21"/>
    </location>
</feature>
<dbReference type="EMBL" id="AP022620">
    <property type="protein sequence ID" value="BBZ76834.1"/>
    <property type="molecule type" value="Genomic_DNA"/>
</dbReference>